<organism evidence="1 2">
    <name type="scientific">Georgfuchsia toluolica</name>
    <dbReference type="NCBI Taxonomy" id="424218"/>
    <lineage>
        <taxon>Bacteria</taxon>
        <taxon>Pseudomonadati</taxon>
        <taxon>Pseudomonadota</taxon>
        <taxon>Betaproteobacteria</taxon>
        <taxon>Nitrosomonadales</taxon>
        <taxon>Sterolibacteriaceae</taxon>
        <taxon>Georgfuchsia</taxon>
    </lineage>
</organism>
<reference evidence="1" key="1">
    <citation type="submission" date="2021-04" db="EMBL/GenBank/DDBJ databases">
        <authorList>
            <person name="Hornung B."/>
        </authorList>
    </citation>
    <scope>NUCLEOTIDE SEQUENCE</scope>
    <source>
        <strain evidence="1">G5G6</strain>
    </source>
</reference>
<dbReference type="Proteomes" id="UP000742786">
    <property type="component" value="Unassembled WGS sequence"/>
</dbReference>
<comment type="caution">
    <text evidence="1">The sequence shown here is derived from an EMBL/GenBank/DDBJ whole genome shotgun (WGS) entry which is preliminary data.</text>
</comment>
<gene>
    <name evidence="1" type="ORF">GTOL_10034</name>
</gene>
<sequence>MTRGVVNQFIEHVAHQLSALAGADSLVETIADGDELAMLFIDFRQSG</sequence>
<evidence type="ECO:0000313" key="1">
    <source>
        <dbReference type="EMBL" id="CAG4882152.1"/>
    </source>
</evidence>
<evidence type="ECO:0000313" key="2">
    <source>
        <dbReference type="Proteomes" id="UP000742786"/>
    </source>
</evidence>
<name>A0A916J464_9PROT</name>
<keyword evidence="2" id="KW-1185">Reference proteome</keyword>
<dbReference type="AlphaFoldDB" id="A0A916J464"/>
<dbReference type="RefSeq" id="WP_220634252.1">
    <property type="nucleotide sequence ID" value="NZ_CAJQUM010000001.1"/>
</dbReference>
<proteinExistence type="predicted"/>
<accession>A0A916J464</accession>
<dbReference type="EMBL" id="CAJQUM010000001">
    <property type="protein sequence ID" value="CAG4882152.1"/>
    <property type="molecule type" value="Genomic_DNA"/>
</dbReference>
<protein>
    <submittedName>
        <fullName evidence="1">Uncharacterized protein</fullName>
    </submittedName>
</protein>